<dbReference type="Proteomes" id="UP000087766">
    <property type="component" value="Unplaced"/>
</dbReference>
<sequence>MTALFGKLREHELDLGRLNEDKEKEKKKTLAFKSEIGKSKHFNEEEDSGEDEKNMGLFIKICNKFMKSKGKRRFKNRKKENKESSSNYRCYGCGEKGHMNADCPNPNKGEERGQKKFFKKKKAYIAREEDN</sequence>
<dbReference type="GO" id="GO:0003676">
    <property type="term" value="F:nucleic acid binding"/>
    <property type="evidence" value="ECO:0007669"/>
    <property type="project" value="InterPro"/>
</dbReference>
<keyword evidence="1" id="KW-0862">Zinc</keyword>
<evidence type="ECO:0000313" key="5">
    <source>
        <dbReference type="RefSeq" id="XP_014491091.1"/>
    </source>
</evidence>
<evidence type="ECO:0000259" key="3">
    <source>
        <dbReference type="PROSITE" id="PS50158"/>
    </source>
</evidence>
<gene>
    <name evidence="5" type="primary">LOC106753756</name>
</gene>
<name>A0A1S3TBE7_VIGRR</name>
<evidence type="ECO:0000256" key="2">
    <source>
        <dbReference type="SAM" id="MobiDB-lite"/>
    </source>
</evidence>
<feature type="region of interest" description="Disordered" evidence="2">
    <location>
        <begin position="101"/>
        <end position="131"/>
    </location>
</feature>
<dbReference type="InterPro" id="IPR036875">
    <property type="entry name" value="Znf_CCHC_sf"/>
</dbReference>
<dbReference type="SMART" id="SM00343">
    <property type="entry name" value="ZnF_C2HC"/>
    <property type="match status" value="1"/>
</dbReference>
<organism evidence="4 5">
    <name type="scientific">Vigna radiata var. radiata</name>
    <name type="common">Mung bean</name>
    <name type="synonym">Phaseolus aureus</name>
    <dbReference type="NCBI Taxonomy" id="3916"/>
    <lineage>
        <taxon>Eukaryota</taxon>
        <taxon>Viridiplantae</taxon>
        <taxon>Streptophyta</taxon>
        <taxon>Embryophyta</taxon>
        <taxon>Tracheophyta</taxon>
        <taxon>Spermatophyta</taxon>
        <taxon>Magnoliopsida</taxon>
        <taxon>eudicotyledons</taxon>
        <taxon>Gunneridae</taxon>
        <taxon>Pentapetalae</taxon>
        <taxon>rosids</taxon>
        <taxon>fabids</taxon>
        <taxon>Fabales</taxon>
        <taxon>Fabaceae</taxon>
        <taxon>Papilionoideae</taxon>
        <taxon>50 kb inversion clade</taxon>
        <taxon>NPAAA clade</taxon>
        <taxon>indigoferoid/millettioid clade</taxon>
        <taxon>Phaseoleae</taxon>
        <taxon>Vigna</taxon>
    </lineage>
</organism>
<dbReference type="RefSeq" id="XP_014491091.1">
    <property type="nucleotide sequence ID" value="XM_014635605.1"/>
</dbReference>
<keyword evidence="1" id="KW-0863">Zinc-finger</keyword>
<dbReference type="PROSITE" id="PS50158">
    <property type="entry name" value="ZF_CCHC"/>
    <property type="match status" value="1"/>
</dbReference>
<keyword evidence="1" id="KW-0479">Metal-binding</keyword>
<dbReference type="KEGG" id="vra:106753756"/>
<keyword evidence="4" id="KW-1185">Reference proteome</keyword>
<evidence type="ECO:0000256" key="1">
    <source>
        <dbReference type="PROSITE-ProRule" id="PRU00047"/>
    </source>
</evidence>
<protein>
    <submittedName>
        <fullName evidence="5">Zinc finger CCHC-type and RNA-binding motif-containing protein 1-like</fullName>
    </submittedName>
</protein>
<accession>A0A1S3TBE7</accession>
<dbReference type="InterPro" id="IPR001878">
    <property type="entry name" value="Znf_CCHC"/>
</dbReference>
<dbReference type="OrthoDB" id="10605560at2759"/>
<dbReference type="Gene3D" id="4.10.60.10">
    <property type="entry name" value="Zinc finger, CCHC-type"/>
    <property type="match status" value="1"/>
</dbReference>
<dbReference type="GO" id="GO:0008270">
    <property type="term" value="F:zinc ion binding"/>
    <property type="evidence" value="ECO:0007669"/>
    <property type="project" value="UniProtKB-KW"/>
</dbReference>
<evidence type="ECO:0000313" key="4">
    <source>
        <dbReference type="Proteomes" id="UP000087766"/>
    </source>
</evidence>
<reference evidence="5" key="1">
    <citation type="submission" date="2025-08" db="UniProtKB">
        <authorList>
            <consortium name="RefSeq"/>
        </authorList>
    </citation>
    <scope>IDENTIFICATION</scope>
    <source>
        <tissue evidence="5">Leaf</tissue>
    </source>
</reference>
<dbReference type="AlphaFoldDB" id="A0A1S3TBE7"/>
<dbReference type="SUPFAM" id="SSF57756">
    <property type="entry name" value="Retrovirus zinc finger-like domains"/>
    <property type="match status" value="1"/>
</dbReference>
<feature type="domain" description="CCHC-type" evidence="3">
    <location>
        <begin position="89"/>
        <end position="105"/>
    </location>
</feature>
<dbReference type="GeneID" id="106753756"/>
<feature type="compositionally biased region" description="Basic residues" evidence="2">
    <location>
        <begin position="115"/>
        <end position="124"/>
    </location>
</feature>
<proteinExistence type="predicted"/>